<accession>A0ABX3D8X6</accession>
<dbReference type="PROSITE" id="PS51736">
    <property type="entry name" value="RECOMBINASES_3"/>
    <property type="match status" value="1"/>
</dbReference>
<reference evidence="4 5" key="1">
    <citation type="submission" date="2016-09" db="EMBL/GenBank/DDBJ databases">
        <title>Isolation, identification and antibiotic sensitivity analysis of bacterial pathogen from juvenile Hippocampus erectus with tail-rotted disease.</title>
        <authorList>
            <person name="Yang Q."/>
        </authorList>
    </citation>
    <scope>NUCLEOTIDE SEQUENCE [LARGE SCALE GENOMIC DNA]</scope>
    <source>
        <strain evidence="4 5">HM-10</strain>
    </source>
</reference>
<dbReference type="PANTHER" id="PTHR30461">
    <property type="entry name" value="DNA-INVERTASE FROM LAMBDOID PROPHAGE"/>
    <property type="match status" value="1"/>
</dbReference>
<comment type="caution">
    <text evidence="4">The sequence shown here is derived from an EMBL/GenBank/DDBJ whole genome shotgun (WGS) entry which is preliminary data.</text>
</comment>
<dbReference type="SUPFAM" id="SSF53041">
    <property type="entry name" value="Resolvase-like"/>
    <property type="match status" value="1"/>
</dbReference>
<evidence type="ECO:0000313" key="5">
    <source>
        <dbReference type="Proteomes" id="UP000180133"/>
    </source>
</evidence>
<sequence>MSYTFGYARTSHHTQSIQSQTTALTDTDYTFERVYTDEGVSGSIACLERDGFSRLADAARNGDTVVIWWFDRIGRDYLDSKNTAQALLQRGITIKTINQTLTLAYDLTGTPQAIQHNMQVDILLSMLAGFAAAEKANRRASQDAGREALRVEGAVNKNGETWEEAFKGKRANSGKNAGLYERIAEELGLENPLSIRKIAAKLGCNPSTVQTVKKKLNG</sequence>
<dbReference type="SMART" id="SM00857">
    <property type="entry name" value="Resolvase"/>
    <property type="match status" value="1"/>
</dbReference>
<organism evidence="4 5">
    <name type="scientific">Vibrio rotiferianus</name>
    <dbReference type="NCBI Taxonomy" id="190895"/>
    <lineage>
        <taxon>Bacteria</taxon>
        <taxon>Pseudomonadati</taxon>
        <taxon>Pseudomonadota</taxon>
        <taxon>Gammaproteobacteria</taxon>
        <taxon>Vibrionales</taxon>
        <taxon>Vibrionaceae</taxon>
        <taxon>Vibrio</taxon>
    </lineage>
</organism>
<dbReference type="InterPro" id="IPR006119">
    <property type="entry name" value="Resolv_N"/>
</dbReference>
<dbReference type="Proteomes" id="UP000180133">
    <property type="component" value="Unassembled WGS sequence"/>
</dbReference>
<evidence type="ECO:0000256" key="2">
    <source>
        <dbReference type="ARBA" id="ARBA00023172"/>
    </source>
</evidence>
<dbReference type="Pfam" id="PF00239">
    <property type="entry name" value="Resolvase"/>
    <property type="match status" value="1"/>
</dbReference>
<dbReference type="InterPro" id="IPR050639">
    <property type="entry name" value="SSR_resolvase"/>
</dbReference>
<evidence type="ECO:0000256" key="1">
    <source>
        <dbReference type="ARBA" id="ARBA00023125"/>
    </source>
</evidence>
<dbReference type="RefSeq" id="WP_071234735.1">
    <property type="nucleotide sequence ID" value="NZ_KV861316.1"/>
</dbReference>
<protein>
    <recommendedName>
        <fullName evidence="3">Resolvase/invertase-type recombinase catalytic domain-containing protein</fullName>
    </recommendedName>
</protein>
<evidence type="ECO:0000259" key="3">
    <source>
        <dbReference type="PROSITE" id="PS51736"/>
    </source>
</evidence>
<dbReference type="CDD" id="cd03768">
    <property type="entry name" value="SR_ResInv"/>
    <property type="match status" value="1"/>
</dbReference>
<name>A0ABX3D8X6_9VIBR</name>
<dbReference type="EMBL" id="MKFT01000012">
    <property type="protein sequence ID" value="OHY92994.1"/>
    <property type="molecule type" value="Genomic_DNA"/>
</dbReference>
<keyword evidence="1" id="KW-0238">DNA-binding</keyword>
<dbReference type="InterPro" id="IPR036162">
    <property type="entry name" value="Resolvase-like_N_sf"/>
</dbReference>
<dbReference type="Gene3D" id="3.40.50.1390">
    <property type="entry name" value="Resolvase, N-terminal catalytic domain"/>
    <property type="match status" value="1"/>
</dbReference>
<evidence type="ECO:0000313" key="4">
    <source>
        <dbReference type="EMBL" id="OHY92994.1"/>
    </source>
</evidence>
<keyword evidence="2" id="KW-0233">DNA recombination</keyword>
<feature type="domain" description="Resolvase/invertase-type recombinase catalytic" evidence="3">
    <location>
        <begin position="3"/>
        <end position="153"/>
    </location>
</feature>
<dbReference type="PANTHER" id="PTHR30461:SF2">
    <property type="entry name" value="SERINE RECOMBINASE PINE-RELATED"/>
    <property type="match status" value="1"/>
</dbReference>
<proteinExistence type="predicted"/>
<keyword evidence="5" id="KW-1185">Reference proteome</keyword>
<gene>
    <name evidence="4" type="ORF">BI375_05915</name>
</gene>